<evidence type="ECO:0008006" key="4">
    <source>
        <dbReference type="Google" id="ProtNLM"/>
    </source>
</evidence>
<name>A0A4U0SF32_9ACTN</name>
<gene>
    <name evidence="2" type="ORF">FCI23_32440</name>
</gene>
<organism evidence="2 3">
    <name type="scientific">Actinacidiphila oryziradicis</name>
    <dbReference type="NCBI Taxonomy" id="2571141"/>
    <lineage>
        <taxon>Bacteria</taxon>
        <taxon>Bacillati</taxon>
        <taxon>Actinomycetota</taxon>
        <taxon>Actinomycetes</taxon>
        <taxon>Kitasatosporales</taxon>
        <taxon>Streptomycetaceae</taxon>
        <taxon>Actinacidiphila</taxon>
    </lineage>
</organism>
<sequence length="178" mass="18161">MRPSYRALVAFTSSMALGLLGVGVTAAPASAAGCYGYTCHGYDMYHFGCTYTSTTSAAAVDKRTGVIVGYVYNRYSKGCNSNWAEAQLTPAGVAAGDTLIAQIVTTDSKGNSEVMNAPAVGNGNQGALTEAAGQDYSGSASIYTDMVDGTNLTYSYALVTSPSAGGMLVSYGTGEATQ</sequence>
<protein>
    <recommendedName>
        <fullName evidence="4">DUF2690 domain-containing protein</fullName>
    </recommendedName>
</protein>
<evidence type="ECO:0000313" key="3">
    <source>
        <dbReference type="Proteomes" id="UP000305778"/>
    </source>
</evidence>
<comment type="caution">
    <text evidence="2">The sequence shown here is derived from an EMBL/GenBank/DDBJ whole genome shotgun (WGS) entry which is preliminary data.</text>
</comment>
<dbReference type="AlphaFoldDB" id="A0A4U0SF32"/>
<feature type="chain" id="PRO_5020945357" description="DUF2690 domain-containing protein" evidence="1">
    <location>
        <begin position="32"/>
        <end position="178"/>
    </location>
</feature>
<evidence type="ECO:0000313" key="2">
    <source>
        <dbReference type="EMBL" id="TKA06351.1"/>
    </source>
</evidence>
<feature type="signal peptide" evidence="1">
    <location>
        <begin position="1"/>
        <end position="31"/>
    </location>
</feature>
<dbReference type="Proteomes" id="UP000305778">
    <property type="component" value="Unassembled WGS sequence"/>
</dbReference>
<keyword evidence="1" id="KW-0732">Signal</keyword>
<reference evidence="2 3" key="1">
    <citation type="submission" date="2019-04" db="EMBL/GenBank/DDBJ databases">
        <title>Streptomyces oryziradicis sp. nov., a novel actinomycete isolated from rhizosphere soil of rice (Oryza sativa L.).</title>
        <authorList>
            <person name="Li C."/>
        </authorList>
    </citation>
    <scope>NUCLEOTIDE SEQUENCE [LARGE SCALE GENOMIC DNA]</scope>
    <source>
        <strain evidence="2 3">NEAU-C40</strain>
    </source>
</reference>
<proteinExistence type="predicted"/>
<keyword evidence="3" id="KW-1185">Reference proteome</keyword>
<evidence type="ECO:0000256" key="1">
    <source>
        <dbReference type="SAM" id="SignalP"/>
    </source>
</evidence>
<dbReference type="EMBL" id="SUMC01000040">
    <property type="protein sequence ID" value="TKA06351.1"/>
    <property type="molecule type" value="Genomic_DNA"/>
</dbReference>
<dbReference type="PROSITE" id="PS51257">
    <property type="entry name" value="PROKAR_LIPOPROTEIN"/>
    <property type="match status" value="1"/>
</dbReference>
<accession>A0A4U0SF32</accession>
<dbReference type="RefSeq" id="WP_136727597.1">
    <property type="nucleotide sequence ID" value="NZ_SUMC01000040.1"/>
</dbReference>